<dbReference type="GO" id="GO:0006032">
    <property type="term" value="P:chitin catabolic process"/>
    <property type="evidence" value="ECO:0007669"/>
    <property type="project" value="UniProtKB-KW"/>
</dbReference>
<dbReference type="SMART" id="SM00636">
    <property type="entry name" value="Glyco_18"/>
    <property type="match status" value="1"/>
</dbReference>
<evidence type="ECO:0000256" key="11">
    <source>
        <dbReference type="RuleBase" id="RU000489"/>
    </source>
</evidence>
<dbReference type="EC" id="3.2.1.14" evidence="3"/>
<feature type="compositionally biased region" description="Basic and acidic residues" evidence="12">
    <location>
        <begin position="1184"/>
        <end position="1193"/>
    </location>
</feature>
<dbReference type="GO" id="GO:0000272">
    <property type="term" value="P:polysaccharide catabolic process"/>
    <property type="evidence" value="ECO:0007669"/>
    <property type="project" value="UniProtKB-KW"/>
</dbReference>
<evidence type="ECO:0000256" key="13">
    <source>
        <dbReference type="SAM" id="SignalP"/>
    </source>
</evidence>
<evidence type="ECO:0000256" key="10">
    <source>
        <dbReference type="ARBA" id="ARBA00023326"/>
    </source>
</evidence>
<evidence type="ECO:0000313" key="17">
    <source>
        <dbReference type="Proteomes" id="UP000800036"/>
    </source>
</evidence>
<evidence type="ECO:0000259" key="15">
    <source>
        <dbReference type="PROSITE" id="PS51910"/>
    </source>
</evidence>
<dbReference type="GO" id="GO:0008061">
    <property type="term" value="F:chitin binding"/>
    <property type="evidence" value="ECO:0007669"/>
    <property type="project" value="UniProtKB-KW"/>
</dbReference>
<comment type="similarity">
    <text evidence="2">Belongs to the glycosyl hydrolase 18 family. Chitinase class V subfamily.</text>
</comment>
<keyword evidence="7" id="KW-0843">Virulence</keyword>
<dbReference type="Gene3D" id="3.10.50.10">
    <property type="match status" value="1"/>
</dbReference>
<dbReference type="InterPro" id="IPR036779">
    <property type="entry name" value="LysM_dom_sf"/>
</dbReference>
<dbReference type="CDD" id="cd00035">
    <property type="entry name" value="ChtBD1"/>
    <property type="match status" value="1"/>
</dbReference>
<organism evidence="16 17">
    <name type="scientific">Bimuria novae-zelandiae CBS 107.79</name>
    <dbReference type="NCBI Taxonomy" id="1447943"/>
    <lineage>
        <taxon>Eukaryota</taxon>
        <taxon>Fungi</taxon>
        <taxon>Dikarya</taxon>
        <taxon>Ascomycota</taxon>
        <taxon>Pezizomycotina</taxon>
        <taxon>Dothideomycetes</taxon>
        <taxon>Pleosporomycetidae</taxon>
        <taxon>Pleosporales</taxon>
        <taxon>Massarineae</taxon>
        <taxon>Didymosphaeriaceae</taxon>
        <taxon>Bimuria</taxon>
    </lineage>
</organism>
<reference evidence="16" key="1">
    <citation type="journal article" date="2020" name="Stud. Mycol.">
        <title>101 Dothideomycetes genomes: a test case for predicting lifestyles and emergence of pathogens.</title>
        <authorList>
            <person name="Haridas S."/>
            <person name="Albert R."/>
            <person name="Binder M."/>
            <person name="Bloem J."/>
            <person name="Labutti K."/>
            <person name="Salamov A."/>
            <person name="Andreopoulos B."/>
            <person name="Baker S."/>
            <person name="Barry K."/>
            <person name="Bills G."/>
            <person name="Bluhm B."/>
            <person name="Cannon C."/>
            <person name="Castanera R."/>
            <person name="Culley D."/>
            <person name="Daum C."/>
            <person name="Ezra D."/>
            <person name="Gonzalez J."/>
            <person name="Henrissat B."/>
            <person name="Kuo A."/>
            <person name="Liang C."/>
            <person name="Lipzen A."/>
            <person name="Lutzoni F."/>
            <person name="Magnuson J."/>
            <person name="Mondo S."/>
            <person name="Nolan M."/>
            <person name="Ohm R."/>
            <person name="Pangilinan J."/>
            <person name="Park H.-J."/>
            <person name="Ramirez L."/>
            <person name="Alfaro M."/>
            <person name="Sun H."/>
            <person name="Tritt A."/>
            <person name="Yoshinaga Y."/>
            <person name="Zwiers L.-H."/>
            <person name="Turgeon B."/>
            <person name="Goodwin S."/>
            <person name="Spatafora J."/>
            <person name="Crous P."/>
            <person name="Grigoriev I."/>
        </authorList>
    </citation>
    <scope>NUCLEOTIDE SEQUENCE</scope>
    <source>
        <strain evidence="16">CBS 107.79</strain>
    </source>
</reference>
<feature type="chain" id="PRO_5025328099" description="chitinase" evidence="13">
    <location>
        <begin position="23"/>
        <end position="1460"/>
    </location>
</feature>
<dbReference type="Gene3D" id="3.10.350.10">
    <property type="entry name" value="LysM domain"/>
    <property type="match status" value="2"/>
</dbReference>
<keyword evidence="9 11" id="KW-0326">Glycosidase</keyword>
<keyword evidence="8" id="KW-0119">Carbohydrate metabolism</keyword>
<dbReference type="InterPro" id="IPR001579">
    <property type="entry name" value="Glyco_hydro_18_chit_AS"/>
</dbReference>
<dbReference type="SUPFAM" id="SSF54106">
    <property type="entry name" value="LysM domain"/>
    <property type="match status" value="1"/>
</dbReference>
<evidence type="ECO:0000256" key="12">
    <source>
        <dbReference type="SAM" id="MobiDB-lite"/>
    </source>
</evidence>
<evidence type="ECO:0000256" key="6">
    <source>
        <dbReference type="ARBA" id="ARBA00023024"/>
    </source>
</evidence>
<dbReference type="Proteomes" id="UP000800036">
    <property type="component" value="Unassembled WGS sequence"/>
</dbReference>
<evidence type="ECO:0000256" key="1">
    <source>
        <dbReference type="ARBA" id="ARBA00000822"/>
    </source>
</evidence>
<sequence length="1460" mass="161092">MWGAMRTLVLLSVVLRGRFAHAALNPNGTQAVDPVTDQDPSPIADIDTYYPDQHDCPLPCADYTNVHSWITYFSAERLRRCSKPMLLQMPISGSLSDPQTVTLIRSCTLDDDPALSPKSDNVAENPKKEIALAAARLESEPACLSSGVATKEKVQSFTSDRQEENGNSEQAIALLRGIEEYFGAQDNCDERFVFAYYNETVAGVYIGSHIGKGSFCHANGTDPDHVFGISIESGRNLASVQKTLKEWSEGNCFVREEFTPIGALPGATLLRIPTSDNSTLSVNGTTLHRRSLHASAHSLDSYSSTKQHEAPLNKRATCSYLAVSKGDTCPTLVKKCGVTSSNFVKYNPKTNLCSSLESTPFVCCSAGDLPSTGVVAPTPGADGVCATHLIQHDDTCTTLAARYGVTVEDLEKWNKGKTWAWTVCDDMLLGYNLCVSDGFAPMPPSQQGTECGPLVPNTPAPTDRSVSLADLNPCPLKACCSNWGFCGVFPGHCAIHSPKGAGPGAVEKGFQNTCVSNCGNDIKSNSDPPTKFERIGYYESWNMNRDCLWLKAERANTNNYTHIHWGFAEIDSKSFKVILKDEHKQWAAFKNLTNVKRIVSFGGWAYSTENPGATILRQAIIDNRNTFATNLAQFANDEDIDGIDIDWEYPGADGAILGQKSDGLDYLKFLTTLKQKMGTKSVSIAAPASYWYLKAFPIDRIAKVIDYIVYMTYDLHGQWDYGNPNSFDQCDSGKCIRSHVTKAGVPNNKVFVGESSYGRSFRMAKDGCWSSMCEFTGSRTQSDANPGRCTNTSGYLAQAEINELITRKGARSIYDPQSNSDVIIYKGDYISYMEESTKNSRRIMWENYNFAGTIDWAVDLQAFSSDDSDHIPDRPESGRGCISGEDDTLNTSDLCAFACSYGFCPETLCTCTEQGELEDLPQVKFDGEIDAWLPTDVDINRLCKFSCKYGYCPSDVCIPPVIDEEVDEEDNPYVPSDEELDALPSRDKNTIGYCVLHKGSSENDHSVEDCKSFCKEKVEEGKEAGRTTNYGCISRMKNEDRTIPWTRVPGGWITPGKCVCDNWVLNELADTVLEAMPMITQISCYILMSSLKFVLDVGAQFVPVVGKALDAGLDMAATAAQMAAYLYPEEEDPEGAFSWWLAPCGGTDLVPDEIKKIFGILSNVADGITSFQKPKNIKKRQRQERRQRAKDASKVWGPAKNVWQKAECKNGHTHLTQWVITSLTHVNDKPIQVQETCSKRWSQACYHYKSAISQNPSWGTLTCHPGAATTAYRLEGDMTSTWVAEHKAQCDMDEYPPAYFLKGPTDPILVKGGVDSTGQLMRWLPASENRGAGGMWKQVCFKPSVEHFDEKEFKDNMGKDGAKQSMTETITTGKKKDITKTITHTYFSATVSLLPQFTIAKYEPEPAVNKDDGLWENGCWPRNIAPLDPGFVLLGVDPYYGGMPPPYKYDEKYDPPTNGA</sequence>
<dbReference type="Pfam" id="PF00704">
    <property type="entry name" value="Glyco_hydro_18"/>
    <property type="match status" value="1"/>
</dbReference>
<dbReference type="CDD" id="cd00118">
    <property type="entry name" value="LysM"/>
    <property type="match status" value="1"/>
</dbReference>
<dbReference type="PROSITE" id="PS51910">
    <property type="entry name" value="GH18_2"/>
    <property type="match status" value="1"/>
</dbReference>
<dbReference type="SMART" id="SM00257">
    <property type="entry name" value="LysM"/>
    <property type="match status" value="1"/>
</dbReference>
<evidence type="ECO:0000256" key="3">
    <source>
        <dbReference type="ARBA" id="ARBA00012729"/>
    </source>
</evidence>
<evidence type="ECO:0000256" key="8">
    <source>
        <dbReference type="ARBA" id="ARBA00023277"/>
    </source>
</evidence>
<dbReference type="PANTHER" id="PTHR47700:SF2">
    <property type="entry name" value="CHITINASE"/>
    <property type="match status" value="1"/>
</dbReference>
<dbReference type="InterPro" id="IPR029070">
    <property type="entry name" value="Chitinase_insertion_sf"/>
</dbReference>
<keyword evidence="13" id="KW-0732">Signal</keyword>
<accession>A0A6A5UW20</accession>
<dbReference type="SUPFAM" id="SSF57016">
    <property type="entry name" value="Plant lectins/antimicrobial peptides"/>
    <property type="match status" value="1"/>
</dbReference>
<dbReference type="PANTHER" id="PTHR47700">
    <property type="entry name" value="V CHITINASE, PUTATIVE (AFU_ORTHOLOGUE AFUA_6G13720)-RELATED"/>
    <property type="match status" value="1"/>
</dbReference>
<keyword evidence="17" id="KW-1185">Reference proteome</keyword>
<evidence type="ECO:0000256" key="7">
    <source>
        <dbReference type="ARBA" id="ARBA00023026"/>
    </source>
</evidence>
<name>A0A6A5UW20_9PLEO</name>
<dbReference type="OrthoDB" id="3773529at2759"/>
<dbReference type="EMBL" id="ML976715">
    <property type="protein sequence ID" value="KAF1968898.1"/>
    <property type="molecule type" value="Genomic_DNA"/>
</dbReference>
<evidence type="ECO:0000256" key="9">
    <source>
        <dbReference type="ARBA" id="ARBA00023295"/>
    </source>
</evidence>
<dbReference type="InterPro" id="IPR018392">
    <property type="entry name" value="LysM"/>
</dbReference>
<dbReference type="PROSITE" id="PS51782">
    <property type="entry name" value="LYSM"/>
    <property type="match status" value="2"/>
</dbReference>
<evidence type="ECO:0000259" key="14">
    <source>
        <dbReference type="PROSITE" id="PS51782"/>
    </source>
</evidence>
<dbReference type="InterPro" id="IPR053214">
    <property type="entry name" value="LysM12-like"/>
</dbReference>
<dbReference type="InterPro" id="IPR001223">
    <property type="entry name" value="Glyco_hydro18_cat"/>
</dbReference>
<feature type="region of interest" description="Disordered" evidence="12">
    <location>
        <begin position="1175"/>
        <end position="1194"/>
    </location>
</feature>
<keyword evidence="4" id="KW-0147">Chitin-binding</keyword>
<feature type="signal peptide" evidence="13">
    <location>
        <begin position="1"/>
        <end position="22"/>
    </location>
</feature>
<dbReference type="SUPFAM" id="SSF51445">
    <property type="entry name" value="(Trans)glycosidases"/>
    <property type="match status" value="1"/>
</dbReference>
<dbReference type="GO" id="GO:0008843">
    <property type="term" value="F:endochitinase activity"/>
    <property type="evidence" value="ECO:0007669"/>
    <property type="project" value="UniProtKB-EC"/>
</dbReference>
<dbReference type="InterPro" id="IPR017853">
    <property type="entry name" value="GH"/>
</dbReference>
<keyword evidence="10" id="KW-0624">Polysaccharide degradation</keyword>
<comment type="catalytic activity">
    <reaction evidence="1">
        <text>Random endo-hydrolysis of N-acetyl-beta-D-glucosaminide (1-&gt;4)-beta-linkages in chitin and chitodextrins.</text>
        <dbReference type="EC" id="3.2.1.14"/>
    </reaction>
</comment>
<dbReference type="InterPro" id="IPR011583">
    <property type="entry name" value="Chitinase_II/V-like_cat"/>
</dbReference>
<dbReference type="SUPFAM" id="SSF54556">
    <property type="entry name" value="Chitinase insertion domain"/>
    <property type="match status" value="1"/>
</dbReference>
<gene>
    <name evidence="16" type="ORF">BU23DRAFT_655000</name>
</gene>
<keyword evidence="6" id="KW-0146">Chitin degradation</keyword>
<feature type="domain" description="LysM" evidence="14">
    <location>
        <begin position="319"/>
        <end position="364"/>
    </location>
</feature>
<feature type="domain" description="GH18" evidence="15">
    <location>
        <begin position="532"/>
        <end position="861"/>
    </location>
</feature>
<feature type="domain" description="LysM" evidence="14">
    <location>
        <begin position="386"/>
        <end position="435"/>
    </location>
</feature>
<dbReference type="InterPro" id="IPR036861">
    <property type="entry name" value="Endochitinase-like_sf"/>
</dbReference>
<proteinExistence type="inferred from homology"/>
<evidence type="ECO:0000313" key="16">
    <source>
        <dbReference type="EMBL" id="KAF1968898.1"/>
    </source>
</evidence>
<dbReference type="PROSITE" id="PS01095">
    <property type="entry name" value="GH18_1"/>
    <property type="match status" value="1"/>
</dbReference>
<dbReference type="Gene3D" id="3.20.20.80">
    <property type="entry name" value="Glycosidases"/>
    <property type="match status" value="1"/>
</dbReference>
<evidence type="ECO:0000256" key="5">
    <source>
        <dbReference type="ARBA" id="ARBA00022801"/>
    </source>
</evidence>
<protein>
    <recommendedName>
        <fullName evidence="3">chitinase</fullName>
        <ecNumber evidence="3">3.2.1.14</ecNumber>
    </recommendedName>
</protein>
<dbReference type="Pfam" id="PF01476">
    <property type="entry name" value="LysM"/>
    <property type="match status" value="1"/>
</dbReference>
<evidence type="ECO:0000256" key="2">
    <source>
        <dbReference type="ARBA" id="ARBA00008682"/>
    </source>
</evidence>
<evidence type="ECO:0000256" key="4">
    <source>
        <dbReference type="ARBA" id="ARBA00022669"/>
    </source>
</evidence>
<keyword evidence="5 11" id="KW-0378">Hydrolase</keyword>